<reference evidence="1 2" key="1">
    <citation type="journal article" date="2015" name="Int. J. Syst. Evol. Microbiol.">
        <title>Mariniphaga sediminis sp. nov., isolated from coastal sediment.</title>
        <authorList>
            <person name="Wang F.Q."/>
            <person name="Shen Q.Y."/>
            <person name="Chen G.J."/>
            <person name="Du Z.J."/>
        </authorList>
    </citation>
    <scope>NUCLEOTIDE SEQUENCE [LARGE SCALE GENOMIC DNA]</scope>
    <source>
        <strain evidence="1 2">SY21</strain>
    </source>
</reference>
<dbReference type="EMBL" id="QWET01000036">
    <property type="protein sequence ID" value="RIH62802.1"/>
    <property type="molecule type" value="Genomic_DNA"/>
</dbReference>
<sequence>MVAEEGQTFDFELVSQSIWDKGETRVEPLSEGITTAIDVFDELYIEVIHPKPKLIDKNKLP</sequence>
<proteinExistence type="predicted"/>
<accession>A0A399CW37</accession>
<gene>
    <name evidence="1" type="ORF">D1164_22985</name>
</gene>
<dbReference type="Proteomes" id="UP000266441">
    <property type="component" value="Unassembled WGS sequence"/>
</dbReference>
<dbReference type="RefSeq" id="WP_119352255.1">
    <property type="nucleotide sequence ID" value="NZ_QWET01000036.1"/>
</dbReference>
<protein>
    <submittedName>
        <fullName evidence="1">Uncharacterized protein</fullName>
    </submittedName>
</protein>
<keyword evidence="2" id="KW-1185">Reference proteome</keyword>
<comment type="caution">
    <text evidence="1">The sequence shown here is derived from an EMBL/GenBank/DDBJ whole genome shotgun (WGS) entry which is preliminary data.</text>
</comment>
<name>A0A399CW37_9BACT</name>
<organism evidence="1 2">
    <name type="scientific">Mariniphaga sediminis</name>
    <dbReference type="NCBI Taxonomy" id="1628158"/>
    <lineage>
        <taxon>Bacteria</taxon>
        <taxon>Pseudomonadati</taxon>
        <taxon>Bacteroidota</taxon>
        <taxon>Bacteroidia</taxon>
        <taxon>Marinilabiliales</taxon>
        <taxon>Prolixibacteraceae</taxon>
        <taxon>Mariniphaga</taxon>
    </lineage>
</organism>
<dbReference type="AlphaFoldDB" id="A0A399CW37"/>
<evidence type="ECO:0000313" key="2">
    <source>
        <dbReference type="Proteomes" id="UP000266441"/>
    </source>
</evidence>
<evidence type="ECO:0000313" key="1">
    <source>
        <dbReference type="EMBL" id="RIH62802.1"/>
    </source>
</evidence>